<organism evidence="3 4">
    <name type="scientific">Lacihabitans soyangensis</name>
    <dbReference type="NCBI Taxonomy" id="869394"/>
    <lineage>
        <taxon>Bacteria</taxon>
        <taxon>Pseudomonadati</taxon>
        <taxon>Bacteroidota</taxon>
        <taxon>Cytophagia</taxon>
        <taxon>Cytophagales</taxon>
        <taxon>Leadbetterellaceae</taxon>
        <taxon>Lacihabitans</taxon>
    </lineage>
</organism>
<comment type="caution">
    <text evidence="3">The sequence shown here is derived from an EMBL/GenBank/DDBJ whole genome shotgun (WGS) entry which is preliminary data.</text>
</comment>
<dbReference type="AlphaFoldDB" id="A0AAE3H125"/>
<sequence length="365" mass="40625">MYAQNLIVLKELLIKVQGDKQIKSLLLFGGDKNRPSSDDLIVVMKENTKPLLGGFFPEIIADGLRKEEGFVLIPVFEELTVVKFDNNVKEDCFGNSIAECLSGVSGKLESVFCFFNALWENKKSFMHHLYDELGPFVNYLGGGAGSLSFQSFPCVFANQEIVEHGAVLGAMKKVISIGVAHGWHPISDLIKVTETRNNTVLSLNWKPAFDVYKENILNHSGLVIDQDNFFDIAKSYPLGLVKLDDEMIIRDPFATEKGFLHIVDEVPEGEYIRIMHGDLGSLLEGTKSAVENSNKLGYSSFTQICIDCISRVLFMQEDYKNELTLMNKNQAANGVLSIGEIANPGNSALELYNKTVVIAQWKKEV</sequence>
<feature type="domain" description="FIST C-domain" evidence="2">
    <location>
        <begin position="208"/>
        <end position="344"/>
    </location>
</feature>
<dbReference type="Pfam" id="PF08495">
    <property type="entry name" value="FIST"/>
    <property type="match status" value="1"/>
</dbReference>
<dbReference type="SMART" id="SM01204">
    <property type="entry name" value="FIST_C"/>
    <property type="match status" value="1"/>
</dbReference>
<name>A0AAE3H125_9BACT</name>
<dbReference type="PANTHER" id="PTHR40252:SF2">
    <property type="entry name" value="BLR0328 PROTEIN"/>
    <property type="match status" value="1"/>
</dbReference>
<dbReference type="PANTHER" id="PTHR40252">
    <property type="entry name" value="BLR0328 PROTEIN"/>
    <property type="match status" value="1"/>
</dbReference>
<accession>A0AAE3H125</accession>
<dbReference type="EMBL" id="RJUF01000018">
    <property type="protein sequence ID" value="MCP9762992.1"/>
    <property type="molecule type" value="Genomic_DNA"/>
</dbReference>
<dbReference type="InterPro" id="IPR013702">
    <property type="entry name" value="FIST_domain_N"/>
</dbReference>
<protein>
    <recommendedName>
        <fullName evidence="5">Histidine kinase</fullName>
    </recommendedName>
</protein>
<dbReference type="InterPro" id="IPR019494">
    <property type="entry name" value="FIST_C"/>
</dbReference>
<gene>
    <name evidence="3" type="ORF">EGI31_08495</name>
</gene>
<dbReference type="RefSeq" id="WP_255036774.1">
    <property type="nucleotide sequence ID" value="NZ_RJUF01000018.1"/>
</dbReference>
<dbReference type="Pfam" id="PF10442">
    <property type="entry name" value="FIST_C"/>
    <property type="match status" value="1"/>
</dbReference>
<dbReference type="Proteomes" id="UP001204144">
    <property type="component" value="Unassembled WGS sequence"/>
</dbReference>
<evidence type="ECO:0000313" key="4">
    <source>
        <dbReference type="Proteomes" id="UP001204144"/>
    </source>
</evidence>
<evidence type="ECO:0000259" key="1">
    <source>
        <dbReference type="SMART" id="SM00897"/>
    </source>
</evidence>
<feature type="domain" description="FIST" evidence="1">
    <location>
        <begin position="23"/>
        <end position="207"/>
    </location>
</feature>
<reference evidence="3 4" key="1">
    <citation type="submission" date="2018-11" db="EMBL/GenBank/DDBJ databases">
        <title>Novel bacteria species description.</title>
        <authorList>
            <person name="Han J.-H."/>
        </authorList>
    </citation>
    <scope>NUCLEOTIDE SEQUENCE [LARGE SCALE GENOMIC DNA]</scope>
    <source>
        <strain evidence="3 4">KCTC23259</strain>
    </source>
</reference>
<proteinExistence type="predicted"/>
<evidence type="ECO:0000313" key="3">
    <source>
        <dbReference type="EMBL" id="MCP9762992.1"/>
    </source>
</evidence>
<evidence type="ECO:0000259" key="2">
    <source>
        <dbReference type="SMART" id="SM01204"/>
    </source>
</evidence>
<dbReference type="SMART" id="SM00897">
    <property type="entry name" value="FIST"/>
    <property type="match status" value="1"/>
</dbReference>
<keyword evidence="4" id="KW-1185">Reference proteome</keyword>
<evidence type="ECO:0008006" key="5">
    <source>
        <dbReference type="Google" id="ProtNLM"/>
    </source>
</evidence>